<dbReference type="AlphaFoldDB" id="K1GKW2"/>
<name>K1GKW2_9FUSO</name>
<evidence type="ECO:0000313" key="1">
    <source>
        <dbReference type="EMBL" id="EKA92281.1"/>
    </source>
</evidence>
<dbReference type="InterPro" id="IPR037174">
    <property type="entry name" value="Trimeric_adhesin"/>
</dbReference>
<protein>
    <recommendedName>
        <fullName evidence="3">Trimeric autotransporter adhesin YadA-like stalk domain-containing protein</fullName>
    </recommendedName>
</protein>
<dbReference type="EMBL" id="ACIF01000419">
    <property type="protein sequence ID" value="EKA92281.1"/>
    <property type="molecule type" value="Genomic_DNA"/>
</dbReference>
<comment type="caution">
    <text evidence="1">The sequence shown here is derived from an EMBL/GenBank/DDBJ whole genome shotgun (WGS) entry which is preliminary data.</text>
</comment>
<gene>
    <name evidence="1" type="ORF">FPOG_02605</name>
</gene>
<sequence>VQLGGDNSTVTATQQLDKTGGIKFDIVGANGITTEAKDGKVTVKVDSSTIGANAKLSYTANGAAPKQEVTLANGLDFKNGNFTTATVGANGEVKYDTVTQGLTVTDGKAGLPNPATPGATTPNGLVTAQDVADALNNVGWKATASAVGTGVASGSPSAQLVKNGSTVSYVAGDNLTVVQDVTAGDHKYTYSLNKVLKDLTSAEFKTAAGDKT</sequence>
<organism evidence="1 2">
    <name type="scientific">Fusobacterium periodonticum D10</name>
    <dbReference type="NCBI Taxonomy" id="620833"/>
    <lineage>
        <taxon>Bacteria</taxon>
        <taxon>Fusobacteriati</taxon>
        <taxon>Fusobacteriota</taxon>
        <taxon>Fusobacteriia</taxon>
        <taxon>Fusobacteriales</taxon>
        <taxon>Fusobacteriaceae</taxon>
        <taxon>Fusobacterium</taxon>
    </lineage>
</organism>
<evidence type="ECO:0008006" key="3">
    <source>
        <dbReference type="Google" id="ProtNLM"/>
    </source>
</evidence>
<reference evidence="1 2" key="1">
    <citation type="submission" date="2012-05" db="EMBL/GenBank/DDBJ databases">
        <title>The Genome Sequence of Fusobacterium periodontium Oral Taxon 201 Strain D10.</title>
        <authorList>
            <consortium name="The Broad Institute Genome Sequencing Platform"/>
            <consortium name="The Broad Institute Genome Sequencing Center for Infectious Disease"/>
            <person name="Earl A."/>
            <person name="Ward D."/>
            <person name="Feldgarden M."/>
            <person name="Gevers D."/>
            <person name="Strauss J."/>
            <person name="Sibley C."/>
            <person name="White A."/>
            <person name="Ambrose C.E."/>
            <person name="Allen-Vercoe E."/>
            <person name="Walker B."/>
            <person name="Young S.K."/>
            <person name="Zeng Q."/>
            <person name="Gargeya S."/>
            <person name="Fitzgerald M."/>
            <person name="Haas B."/>
            <person name="Abouelleil A."/>
            <person name="Alvarado L."/>
            <person name="Arachchi H.M."/>
            <person name="Berlin A.M."/>
            <person name="Chapman S.B."/>
            <person name="Goldberg J."/>
            <person name="Griggs A."/>
            <person name="Gujja S."/>
            <person name="Hansen M."/>
            <person name="Howarth C."/>
            <person name="Imamovic A."/>
            <person name="Larimer J."/>
            <person name="McCowan C."/>
            <person name="Montmayeur A."/>
            <person name="Murphy C."/>
            <person name="Neiman D."/>
            <person name="Pearson M."/>
            <person name="Priest M."/>
            <person name="Roberts A."/>
            <person name="Saif S."/>
            <person name="Shea T."/>
            <person name="Sisk P."/>
            <person name="Sykes S."/>
            <person name="Wortman J."/>
            <person name="Nusbaum C."/>
            <person name="Birren B."/>
        </authorList>
    </citation>
    <scope>NUCLEOTIDE SEQUENCE [LARGE SCALE GENOMIC DNA]</scope>
    <source>
        <strain evidence="1 2">D10</strain>
    </source>
</reference>
<dbReference type="HOGENOM" id="CLU_1302007_0_0_0"/>
<feature type="non-terminal residue" evidence="1">
    <location>
        <position position="1"/>
    </location>
</feature>
<accession>K1GKW2</accession>
<evidence type="ECO:0000313" key="2">
    <source>
        <dbReference type="Proteomes" id="UP000005809"/>
    </source>
</evidence>
<proteinExistence type="predicted"/>
<dbReference type="Gene3D" id="3.90.1780.10">
    <property type="entry name" value="Trimeric adhesin"/>
    <property type="match status" value="1"/>
</dbReference>
<feature type="non-terminal residue" evidence="1">
    <location>
        <position position="212"/>
    </location>
</feature>
<dbReference type="Proteomes" id="UP000005809">
    <property type="component" value="Unassembled WGS sequence"/>
</dbReference>